<keyword evidence="1" id="KW-0732">Signal</keyword>
<feature type="chain" id="PRO_5045442424" evidence="1">
    <location>
        <begin position="34"/>
        <end position="274"/>
    </location>
</feature>
<accession>A0ABS2BNF8</accession>
<feature type="signal peptide" evidence="1">
    <location>
        <begin position="1"/>
        <end position="33"/>
    </location>
</feature>
<proteinExistence type="predicted"/>
<gene>
    <name evidence="2" type="ORF">JMJ54_14725</name>
</gene>
<organism evidence="2 3">
    <name type="scientific">Jeongeupia naejangsanensis</name>
    <dbReference type="NCBI Taxonomy" id="613195"/>
    <lineage>
        <taxon>Bacteria</taxon>
        <taxon>Pseudomonadati</taxon>
        <taxon>Pseudomonadota</taxon>
        <taxon>Betaproteobacteria</taxon>
        <taxon>Neisseriales</taxon>
        <taxon>Chitinibacteraceae</taxon>
        <taxon>Jeongeupia</taxon>
    </lineage>
</organism>
<reference evidence="2 3" key="1">
    <citation type="submission" date="2021-01" db="EMBL/GenBank/DDBJ databases">
        <title>Draft Genome Sequence and Polyhydroxyalkanoate Biosynthetic Potential of Jeongeupia naejangsanensis Type Strain DSM 24253.</title>
        <authorList>
            <person name="Turrini P."/>
            <person name="Artuso I."/>
            <person name="Lugli G.A."/>
            <person name="Frangipani E."/>
            <person name="Ventura M."/>
            <person name="Visca P."/>
        </authorList>
    </citation>
    <scope>NUCLEOTIDE SEQUENCE [LARGE SCALE GENOMIC DNA]</scope>
    <source>
        <strain evidence="2 3">DSM 24253</strain>
    </source>
</reference>
<dbReference type="Proteomes" id="UP000809431">
    <property type="component" value="Unassembled WGS sequence"/>
</dbReference>
<evidence type="ECO:0000313" key="3">
    <source>
        <dbReference type="Proteomes" id="UP000809431"/>
    </source>
</evidence>
<comment type="caution">
    <text evidence="2">The sequence shown here is derived from an EMBL/GenBank/DDBJ whole genome shotgun (WGS) entry which is preliminary data.</text>
</comment>
<name>A0ABS2BNF8_9NEIS</name>
<keyword evidence="3" id="KW-1185">Reference proteome</keyword>
<dbReference type="EMBL" id="JAESND010000008">
    <property type="protein sequence ID" value="MBM3117088.1"/>
    <property type="molecule type" value="Genomic_DNA"/>
</dbReference>
<dbReference type="RefSeq" id="WP_203539317.1">
    <property type="nucleotide sequence ID" value="NZ_JAESND010000008.1"/>
</dbReference>
<evidence type="ECO:0000256" key="1">
    <source>
        <dbReference type="SAM" id="SignalP"/>
    </source>
</evidence>
<evidence type="ECO:0000313" key="2">
    <source>
        <dbReference type="EMBL" id="MBM3117088.1"/>
    </source>
</evidence>
<protein>
    <submittedName>
        <fullName evidence="2">Uncharacterized protein</fullName>
    </submittedName>
</protein>
<sequence>MPTSLVRRAFQLKQLSVLFGTSLYLLAPGAASATKPTVLPLVKLSSVRQAQLHIPEICASLPTPCLPASTGAWVGKGRPAGPIYLIDAAKPMLIELPSWAPSESARIRFWNFDTYRHSAMTVTEDAPRATPSIYPALYPVSTTDNAIALVHSTKEAYSGGGASFESADFVALKADSQWTVIHQAVPFSCWEMIRACFYSDAKTDKSPHCHDETTGTLSIEFSKGTGSSLDWHFVWKSYRWPAHVPKSQAVRSRVQFVASDQEKGFSPQCGPGFE</sequence>